<evidence type="ECO:0000259" key="10">
    <source>
        <dbReference type="PROSITE" id="PS51898"/>
    </source>
</evidence>
<dbReference type="Gene3D" id="1.10.150.130">
    <property type="match status" value="1"/>
</dbReference>
<evidence type="ECO:0000256" key="3">
    <source>
        <dbReference type="ARBA" id="ARBA00022490"/>
    </source>
</evidence>
<comment type="similarity">
    <text evidence="2">Belongs to the 'phage' integrase family.</text>
</comment>
<dbReference type="Proteomes" id="UP000578091">
    <property type="component" value="Unassembled WGS sequence"/>
</dbReference>
<keyword evidence="3" id="KW-0963">Cytoplasm</keyword>
<accession>A0A853J8Q5</accession>
<dbReference type="PROSITE" id="PS51898">
    <property type="entry name" value="TYR_RECOMBINASE"/>
    <property type="match status" value="1"/>
</dbReference>
<keyword evidence="4" id="KW-0229">DNA integration</keyword>
<dbReference type="InterPro" id="IPR004107">
    <property type="entry name" value="Integrase_SAM-like_N"/>
</dbReference>
<organism evidence="12 13">
    <name type="scientific">Luteimonas salinisoli</name>
    <dbReference type="NCBI Taxonomy" id="2752307"/>
    <lineage>
        <taxon>Bacteria</taxon>
        <taxon>Pseudomonadati</taxon>
        <taxon>Pseudomonadota</taxon>
        <taxon>Gammaproteobacteria</taxon>
        <taxon>Lysobacterales</taxon>
        <taxon>Lysobacteraceae</taxon>
        <taxon>Luteimonas</taxon>
    </lineage>
</organism>
<dbReference type="CDD" id="cd01193">
    <property type="entry name" value="INT_IntI_C"/>
    <property type="match status" value="1"/>
</dbReference>
<evidence type="ECO:0000256" key="4">
    <source>
        <dbReference type="ARBA" id="ARBA00022908"/>
    </source>
</evidence>
<dbReference type="NCBIfam" id="TIGR02249">
    <property type="entry name" value="integrase_gron"/>
    <property type="match status" value="1"/>
</dbReference>
<dbReference type="FunFam" id="1.10.443.10:FF:000007">
    <property type="entry name" value="Tyrosine recombinase XerC"/>
    <property type="match status" value="1"/>
</dbReference>
<comment type="caution">
    <text evidence="12">The sequence shown here is derived from an EMBL/GenBank/DDBJ whole genome shotgun (WGS) entry which is preliminary data.</text>
</comment>
<dbReference type="PROSITE" id="PS51900">
    <property type="entry name" value="CB"/>
    <property type="match status" value="1"/>
</dbReference>
<evidence type="ECO:0000259" key="11">
    <source>
        <dbReference type="PROSITE" id="PS51900"/>
    </source>
</evidence>
<dbReference type="InterPro" id="IPR013762">
    <property type="entry name" value="Integrase-like_cat_sf"/>
</dbReference>
<dbReference type="InterPro" id="IPR050090">
    <property type="entry name" value="Tyrosine_recombinase_XerCD"/>
</dbReference>
<evidence type="ECO:0000256" key="7">
    <source>
        <dbReference type="ARBA" id="ARBA00037721"/>
    </source>
</evidence>
<evidence type="ECO:0000256" key="1">
    <source>
        <dbReference type="ARBA" id="ARBA00004496"/>
    </source>
</evidence>
<feature type="domain" description="Core-binding (CB)" evidence="11">
    <location>
        <begin position="17"/>
        <end position="100"/>
    </location>
</feature>
<comment type="function">
    <text evidence="7">Site-specific tyrosine recombinase, which acts by catalyzing the cutting and rejoining of the recombining DNA molecules. The XerC-XerD complex is essential to convert dimers of the bacterial chromosome into monomers to permit their segregation at cell division. It also contributes to the segregational stability of plasmids.</text>
</comment>
<dbReference type="RefSeq" id="WP_180677055.1">
    <property type="nucleotide sequence ID" value="NZ_JACCKA010000019.1"/>
</dbReference>
<dbReference type="InterPro" id="IPR010998">
    <property type="entry name" value="Integrase_recombinase_N"/>
</dbReference>
<feature type="domain" description="Tyr recombinase" evidence="10">
    <location>
        <begin position="118"/>
        <end position="331"/>
    </location>
</feature>
<dbReference type="Pfam" id="PF13495">
    <property type="entry name" value="Phage_int_SAM_4"/>
    <property type="match status" value="1"/>
</dbReference>
<dbReference type="SUPFAM" id="SSF56349">
    <property type="entry name" value="DNA breaking-rejoining enzymes"/>
    <property type="match status" value="1"/>
</dbReference>
<dbReference type="Gene3D" id="1.10.443.10">
    <property type="entry name" value="Intergrase catalytic core"/>
    <property type="match status" value="1"/>
</dbReference>
<keyword evidence="5 9" id="KW-0238">DNA-binding</keyword>
<dbReference type="GO" id="GO:0003677">
    <property type="term" value="F:DNA binding"/>
    <property type="evidence" value="ECO:0007669"/>
    <property type="project" value="UniProtKB-UniRule"/>
</dbReference>
<keyword evidence="6" id="KW-0233">DNA recombination</keyword>
<dbReference type="InterPro" id="IPR011946">
    <property type="entry name" value="Integrase_integron-type"/>
</dbReference>
<dbReference type="PANTHER" id="PTHR30349:SF64">
    <property type="entry name" value="PROPHAGE INTEGRASE INTD-RELATED"/>
    <property type="match status" value="1"/>
</dbReference>
<evidence type="ECO:0000256" key="9">
    <source>
        <dbReference type="PROSITE-ProRule" id="PRU01248"/>
    </source>
</evidence>
<dbReference type="InterPro" id="IPR002104">
    <property type="entry name" value="Integrase_catalytic"/>
</dbReference>
<reference evidence="12 13" key="1">
    <citation type="submission" date="2020-07" db="EMBL/GenBank/DDBJ databases">
        <title>Luteimonas sp. SJ-92.</title>
        <authorList>
            <person name="Huang X.-X."/>
            <person name="Xu L."/>
            <person name="Sun J.-Q."/>
        </authorList>
    </citation>
    <scope>NUCLEOTIDE SEQUENCE [LARGE SCALE GENOMIC DNA]</scope>
    <source>
        <strain evidence="12 13">SJ-92</strain>
    </source>
</reference>
<proteinExistence type="inferred from homology"/>
<evidence type="ECO:0000256" key="2">
    <source>
        <dbReference type="ARBA" id="ARBA00008857"/>
    </source>
</evidence>
<evidence type="ECO:0000256" key="5">
    <source>
        <dbReference type="ARBA" id="ARBA00023125"/>
    </source>
</evidence>
<dbReference type="InterPro" id="IPR044068">
    <property type="entry name" value="CB"/>
</dbReference>
<sequence length="335" mass="38504">MRYDRMHAGLSGARAVDGRPRLLEEVRARLRLKHYSLRTEEAYLYWIRRYIRDNGRRHPATLDGKVVEAFLTRLAVRDRVSPSTQNQALSALLFLYREVLALKLPWMEDVVRARRPPRLPVVLARDEVDRLLDQLSGRDWLMAGLLYGSGLRLMECLRLRVKDVDFARNELTIRDGKGAKDRRTVLPARLREALRRQVDSVRLLHAGDLEHGFGEVALPHALARKYPNAGRSFAWQYVFPAARRSTDPRDGRIKRHHLDENVLQRAVKRAARLAGLDKPVTPHTLRHSFATHMLENGADIRTIQELLGHKDVTTTQIYTHVLNRGTSGVLSPLDR</sequence>
<evidence type="ECO:0000313" key="12">
    <source>
        <dbReference type="EMBL" id="NZA25245.1"/>
    </source>
</evidence>
<evidence type="ECO:0000256" key="6">
    <source>
        <dbReference type="ARBA" id="ARBA00023172"/>
    </source>
</evidence>
<dbReference type="GO" id="GO:0006310">
    <property type="term" value="P:DNA recombination"/>
    <property type="evidence" value="ECO:0007669"/>
    <property type="project" value="UniProtKB-KW"/>
</dbReference>
<evidence type="ECO:0000313" key="13">
    <source>
        <dbReference type="Proteomes" id="UP000578091"/>
    </source>
</evidence>
<dbReference type="PANTHER" id="PTHR30349">
    <property type="entry name" value="PHAGE INTEGRASE-RELATED"/>
    <property type="match status" value="1"/>
</dbReference>
<comment type="subunit">
    <text evidence="8">Forms a cyclic heterotetrameric complex composed of two molecules of XerC and two molecules of XerD.</text>
</comment>
<dbReference type="Pfam" id="PF00589">
    <property type="entry name" value="Phage_integrase"/>
    <property type="match status" value="1"/>
</dbReference>
<dbReference type="EMBL" id="JACCKA010000019">
    <property type="protein sequence ID" value="NZA25245.1"/>
    <property type="molecule type" value="Genomic_DNA"/>
</dbReference>
<keyword evidence="13" id="KW-1185">Reference proteome</keyword>
<protein>
    <submittedName>
        <fullName evidence="12">Integron integrase</fullName>
    </submittedName>
</protein>
<dbReference type="AlphaFoldDB" id="A0A853J8Q5"/>
<comment type="subcellular location">
    <subcellularLocation>
        <location evidence="1">Cytoplasm</location>
    </subcellularLocation>
</comment>
<dbReference type="InterPro" id="IPR011010">
    <property type="entry name" value="DNA_brk_join_enz"/>
</dbReference>
<dbReference type="GO" id="GO:0015074">
    <property type="term" value="P:DNA integration"/>
    <property type="evidence" value="ECO:0007669"/>
    <property type="project" value="UniProtKB-KW"/>
</dbReference>
<name>A0A853J8Q5_9GAMM</name>
<gene>
    <name evidence="12" type="ORF">H0E84_02530</name>
</gene>
<dbReference type="GO" id="GO:0005737">
    <property type="term" value="C:cytoplasm"/>
    <property type="evidence" value="ECO:0007669"/>
    <property type="project" value="UniProtKB-SubCell"/>
</dbReference>
<evidence type="ECO:0000256" key="8">
    <source>
        <dbReference type="ARBA" id="ARBA00038613"/>
    </source>
</evidence>